<keyword evidence="2" id="KW-1185">Reference proteome</keyword>
<dbReference type="Proteomes" id="UP000828941">
    <property type="component" value="Chromosome 11"/>
</dbReference>
<evidence type="ECO:0000313" key="1">
    <source>
        <dbReference type="EMBL" id="KAI4314962.1"/>
    </source>
</evidence>
<proteinExistence type="predicted"/>
<dbReference type="EMBL" id="CM039436">
    <property type="protein sequence ID" value="KAI4314962.1"/>
    <property type="molecule type" value="Genomic_DNA"/>
</dbReference>
<sequence>MLCLSCICQYSDLAESERALILEKYRQMTTRWNKIIHSQVGDEDETGKDEHRSHILVVTDACLPLLASGESLISGRLLINYELRAKKVLSFSLELTFTMTFAH</sequence>
<reference evidence="1 2" key="1">
    <citation type="journal article" date="2022" name="DNA Res.">
        <title>Chromosomal-level genome assembly of the orchid tree Bauhinia variegata (Leguminosae; Cercidoideae) supports the allotetraploid origin hypothesis of Bauhinia.</title>
        <authorList>
            <person name="Zhong Y."/>
            <person name="Chen Y."/>
            <person name="Zheng D."/>
            <person name="Pang J."/>
            <person name="Liu Y."/>
            <person name="Luo S."/>
            <person name="Meng S."/>
            <person name="Qian L."/>
            <person name="Wei D."/>
            <person name="Dai S."/>
            <person name="Zhou R."/>
        </authorList>
    </citation>
    <scope>NUCLEOTIDE SEQUENCE [LARGE SCALE GENOMIC DNA]</scope>
    <source>
        <strain evidence="1">BV-YZ2020</strain>
    </source>
</reference>
<comment type="caution">
    <text evidence="1">The sequence shown here is derived from an EMBL/GenBank/DDBJ whole genome shotgun (WGS) entry which is preliminary data.</text>
</comment>
<gene>
    <name evidence="1" type="ORF">L6164_027817</name>
</gene>
<name>A0ACB9LVS1_BAUVA</name>
<accession>A0ACB9LVS1</accession>
<evidence type="ECO:0000313" key="2">
    <source>
        <dbReference type="Proteomes" id="UP000828941"/>
    </source>
</evidence>
<protein>
    <submittedName>
        <fullName evidence="1">Uncharacterized protein</fullName>
    </submittedName>
</protein>
<organism evidence="1 2">
    <name type="scientific">Bauhinia variegata</name>
    <name type="common">Purple orchid tree</name>
    <name type="synonym">Phanera variegata</name>
    <dbReference type="NCBI Taxonomy" id="167791"/>
    <lineage>
        <taxon>Eukaryota</taxon>
        <taxon>Viridiplantae</taxon>
        <taxon>Streptophyta</taxon>
        <taxon>Embryophyta</taxon>
        <taxon>Tracheophyta</taxon>
        <taxon>Spermatophyta</taxon>
        <taxon>Magnoliopsida</taxon>
        <taxon>eudicotyledons</taxon>
        <taxon>Gunneridae</taxon>
        <taxon>Pentapetalae</taxon>
        <taxon>rosids</taxon>
        <taxon>fabids</taxon>
        <taxon>Fabales</taxon>
        <taxon>Fabaceae</taxon>
        <taxon>Cercidoideae</taxon>
        <taxon>Cercideae</taxon>
        <taxon>Bauhiniinae</taxon>
        <taxon>Bauhinia</taxon>
    </lineage>
</organism>